<dbReference type="InParanoid" id="A0A251TQQ5"/>
<dbReference type="Proteomes" id="UP000215914">
    <property type="component" value="Chromosome 9"/>
</dbReference>
<organism evidence="1 2">
    <name type="scientific">Helianthus annuus</name>
    <name type="common">Common sunflower</name>
    <dbReference type="NCBI Taxonomy" id="4232"/>
    <lineage>
        <taxon>Eukaryota</taxon>
        <taxon>Viridiplantae</taxon>
        <taxon>Streptophyta</taxon>
        <taxon>Embryophyta</taxon>
        <taxon>Tracheophyta</taxon>
        <taxon>Spermatophyta</taxon>
        <taxon>Magnoliopsida</taxon>
        <taxon>eudicotyledons</taxon>
        <taxon>Gunneridae</taxon>
        <taxon>Pentapetalae</taxon>
        <taxon>asterids</taxon>
        <taxon>campanulids</taxon>
        <taxon>Asterales</taxon>
        <taxon>Asteraceae</taxon>
        <taxon>Asteroideae</taxon>
        <taxon>Heliantheae alliance</taxon>
        <taxon>Heliantheae</taxon>
        <taxon>Helianthus</taxon>
    </lineage>
</organism>
<proteinExistence type="predicted"/>
<sequence>MRNLDRSSPSGQNRMFKSEFAPDCTAGMIAYILYDKSHFLVTQDKISARNWTPDGK</sequence>
<dbReference type="AlphaFoldDB" id="A0A251TQQ5"/>
<accession>A0A251TQQ5</accession>
<gene>
    <name evidence="1" type="ORF">HannXRQ_Chr09g0238441</name>
</gene>
<name>A0A251TQQ5_HELAN</name>
<dbReference type="EMBL" id="CM007898">
    <property type="protein sequence ID" value="OTG13467.1"/>
    <property type="molecule type" value="Genomic_DNA"/>
</dbReference>
<protein>
    <submittedName>
        <fullName evidence="1">Uncharacterized protein</fullName>
    </submittedName>
</protein>
<evidence type="ECO:0000313" key="1">
    <source>
        <dbReference type="EMBL" id="OTG13467.1"/>
    </source>
</evidence>
<keyword evidence="2" id="KW-1185">Reference proteome</keyword>
<evidence type="ECO:0000313" key="2">
    <source>
        <dbReference type="Proteomes" id="UP000215914"/>
    </source>
</evidence>
<reference evidence="2" key="1">
    <citation type="journal article" date="2017" name="Nature">
        <title>The sunflower genome provides insights into oil metabolism, flowering and Asterid evolution.</title>
        <authorList>
            <person name="Badouin H."/>
            <person name="Gouzy J."/>
            <person name="Grassa C.J."/>
            <person name="Murat F."/>
            <person name="Staton S.E."/>
            <person name="Cottret L."/>
            <person name="Lelandais-Briere C."/>
            <person name="Owens G.L."/>
            <person name="Carrere S."/>
            <person name="Mayjonade B."/>
            <person name="Legrand L."/>
            <person name="Gill N."/>
            <person name="Kane N.C."/>
            <person name="Bowers J.E."/>
            <person name="Hubner S."/>
            <person name="Bellec A."/>
            <person name="Berard A."/>
            <person name="Berges H."/>
            <person name="Blanchet N."/>
            <person name="Boniface M.C."/>
            <person name="Brunel D."/>
            <person name="Catrice O."/>
            <person name="Chaidir N."/>
            <person name="Claudel C."/>
            <person name="Donnadieu C."/>
            <person name="Faraut T."/>
            <person name="Fievet G."/>
            <person name="Helmstetter N."/>
            <person name="King M."/>
            <person name="Knapp S.J."/>
            <person name="Lai Z."/>
            <person name="Le Paslier M.C."/>
            <person name="Lippi Y."/>
            <person name="Lorenzon L."/>
            <person name="Mandel J.R."/>
            <person name="Marage G."/>
            <person name="Marchand G."/>
            <person name="Marquand E."/>
            <person name="Bret-Mestries E."/>
            <person name="Morien E."/>
            <person name="Nambeesan S."/>
            <person name="Nguyen T."/>
            <person name="Pegot-Espagnet P."/>
            <person name="Pouilly N."/>
            <person name="Raftis F."/>
            <person name="Sallet E."/>
            <person name="Schiex T."/>
            <person name="Thomas J."/>
            <person name="Vandecasteele C."/>
            <person name="Vares D."/>
            <person name="Vear F."/>
            <person name="Vautrin S."/>
            <person name="Crespi M."/>
            <person name="Mangin B."/>
            <person name="Burke J.M."/>
            <person name="Salse J."/>
            <person name="Munos S."/>
            <person name="Vincourt P."/>
            <person name="Rieseberg L.H."/>
            <person name="Langlade N.B."/>
        </authorList>
    </citation>
    <scope>NUCLEOTIDE SEQUENCE [LARGE SCALE GENOMIC DNA]</scope>
    <source>
        <strain evidence="2">cv. SF193</strain>
    </source>
</reference>